<keyword evidence="5" id="KW-1185">Reference proteome</keyword>
<dbReference type="EMBL" id="FO203512">
    <property type="protein sequence ID" value="CCK77339.1"/>
    <property type="molecule type" value="Genomic_DNA"/>
</dbReference>
<dbReference type="HOGENOM" id="CLU_063016_0_0_6"/>
<dbReference type="InterPro" id="IPR023214">
    <property type="entry name" value="HAD_sf"/>
</dbReference>
<dbReference type="InterPro" id="IPR006379">
    <property type="entry name" value="HAD-SF_hydro_IIB"/>
</dbReference>
<organism evidence="4 5">
    <name type="scientific">Oleispira antarctica RB-8</name>
    <dbReference type="NCBI Taxonomy" id="698738"/>
    <lineage>
        <taxon>Bacteria</taxon>
        <taxon>Pseudomonadati</taxon>
        <taxon>Pseudomonadota</taxon>
        <taxon>Gammaproteobacteria</taxon>
        <taxon>Oceanospirillales</taxon>
        <taxon>Oceanospirillaceae</taxon>
        <taxon>Oleispira</taxon>
    </lineage>
</organism>
<dbReference type="PANTHER" id="PTHR10000">
    <property type="entry name" value="PHOSPHOSERINE PHOSPHATASE"/>
    <property type="match status" value="1"/>
</dbReference>
<dbReference type="InterPro" id="IPR036412">
    <property type="entry name" value="HAD-like_sf"/>
</dbReference>
<reference evidence="4 5" key="1">
    <citation type="journal article" date="2013" name="Nat. Commun.">
        <title>Genome sequence and functional genomic analysis of the oil-degrading bacterium Oleispira antarctica.</title>
        <authorList>
            <person name="Kube M."/>
            <person name="Chernikova T.N."/>
            <person name="Al-Ramahi Y."/>
            <person name="Beloqui A."/>
            <person name="Lopez-Cortez N."/>
            <person name="Guazzaroni M.E."/>
            <person name="Heipieper H.J."/>
            <person name="Klages S."/>
            <person name="Kotsyurbenko O.R."/>
            <person name="Langer I."/>
            <person name="Nechitaylo T.Y."/>
            <person name="Lunsdorf H."/>
            <person name="Fernandez M."/>
            <person name="Juarez S."/>
            <person name="Ciordia S."/>
            <person name="Singer A."/>
            <person name="Kagan O."/>
            <person name="Egorova O."/>
            <person name="Petit P.A."/>
            <person name="Stogios P."/>
            <person name="Kim Y."/>
            <person name="Tchigvintsev A."/>
            <person name="Flick R."/>
            <person name="Denaro R."/>
            <person name="Genovese M."/>
            <person name="Albar J.P."/>
            <person name="Reva O.N."/>
            <person name="Martinez-Gomariz M."/>
            <person name="Tran H."/>
            <person name="Ferrer M."/>
            <person name="Savchenko A."/>
            <person name="Yakunin A.F."/>
            <person name="Yakimov M.M."/>
            <person name="Golyshina O.V."/>
            <person name="Reinhardt R."/>
            <person name="Golyshin P.N."/>
        </authorList>
    </citation>
    <scope>NUCLEOTIDE SEQUENCE [LARGE SCALE GENOMIC DNA]</scope>
</reference>
<gene>
    <name evidence="4" type="ORF">OLEAN_C31630</name>
</gene>
<sequence length="273" mass="30713">MNKVSNNWIIFTDLDGSLLDHDSYSHKAADGLLGELEQDQIPVILTTSKTRAEVLSLRAELNNPHPFIIENGAAVFIPQGYFTTKPEGCIETDGFWIFRFCQERSYWLAILEKAKLIFPHSFSHFSVMKEEVIAQLTGLSLEQAQQANQREFGEPITWLGVDKAKHEFILWLEDQGGHVLQGGRFLHLSGACNKGQALVWLAAEYKKQRNLPTTKTIAIGDSGNDIAMLEQADLALIIRSPVHESPKLKRTHGFFISEEFGPRGWNAGLRKIL</sequence>
<dbReference type="SFLD" id="SFLDG01140">
    <property type="entry name" value="C2.B:_Phosphomannomutase_and_P"/>
    <property type="match status" value="1"/>
</dbReference>
<evidence type="ECO:0000256" key="2">
    <source>
        <dbReference type="ARBA" id="ARBA00022801"/>
    </source>
</evidence>
<dbReference type="SFLD" id="SFLDG01142">
    <property type="entry name" value="C2.B.2:_Mannosyl-3-phosphoglyc"/>
    <property type="match status" value="1"/>
</dbReference>
<keyword evidence="3" id="KW-0460">Magnesium</keyword>
<dbReference type="Gene3D" id="3.40.50.1000">
    <property type="entry name" value="HAD superfamily/HAD-like"/>
    <property type="match status" value="1"/>
</dbReference>
<dbReference type="STRING" id="698738.OLEAN_C31630"/>
<dbReference type="GO" id="GO:0051479">
    <property type="term" value="P:mannosylglycerate biosynthetic process"/>
    <property type="evidence" value="ECO:0007669"/>
    <property type="project" value="InterPro"/>
</dbReference>
<dbReference type="AlphaFoldDB" id="R4YV01"/>
<protein>
    <submittedName>
        <fullName evidence="4">Mannosyl-3-phosphoglycerate phosphatase family protein</fullName>
        <ecNumber evidence="4">3.1.3.70</ecNumber>
    </submittedName>
</protein>
<dbReference type="SFLD" id="SFLDS00003">
    <property type="entry name" value="Haloacid_Dehalogenase"/>
    <property type="match status" value="1"/>
</dbReference>
<dbReference type="GO" id="GO:0050531">
    <property type="term" value="F:mannosyl-3-phosphoglycerate phosphatase activity"/>
    <property type="evidence" value="ECO:0007669"/>
    <property type="project" value="UniProtKB-EC"/>
</dbReference>
<evidence type="ECO:0000256" key="3">
    <source>
        <dbReference type="ARBA" id="ARBA00022842"/>
    </source>
</evidence>
<dbReference type="SUPFAM" id="SSF56784">
    <property type="entry name" value="HAD-like"/>
    <property type="match status" value="1"/>
</dbReference>
<evidence type="ECO:0000313" key="4">
    <source>
        <dbReference type="EMBL" id="CCK77339.1"/>
    </source>
</evidence>
<keyword evidence="2 4" id="KW-0378">Hydrolase</keyword>
<evidence type="ECO:0000256" key="1">
    <source>
        <dbReference type="ARBA" id="ARBA00022723"/>
    </source>
</evidence>
<proteinExistence type="predicted"/>
<dbReference type="GO" id="GO:0000287">
    <property type="term" value="F:magnesium ion binding"/>
    <property type="evidence" value="ECO:0007669"/>
    <property type="project" value="UniProtKB-ARBA"/>
</dbReference>
<dbReference type="InterPro" id="IPR006381">
    <property type="entry name" value="HAD-SF-IIB-MPGP"/>
</dbReference>
<dbReference type="KEGG" id="oai:OLEAN_C31630"/>
<evidence type="ECO:0000313" key="5">
    <source>
        <dbReference type="Proteomes" id="UP000032749"/>
    </source>
</evidence>
<keyword evidence="1" id="KW-0479">Metal-binding</keyword>
<accession>R4YV01</accession>
<dbReference type="EC" id="3.1.3.70" evidence="4"/>
<dbReference type="NCBIfam" id="TIGR01484">
    <property type="entry name" value="HAD-SF-IIB"/>
    <property type="match status" value="1"/>
</dbReference>
<dbReference type="PANTHER" id="PTHR10000:SF8">
    <property type="entry name" value="HAD SUPERFAMILY HYDROLASE-LIKE, TYPE 3"/>
    <property type="match status" value="1"/>
</dbReference>
<dbReference type="Gene3D" id="3.30.980.20">
    <property type="entry name" value="Putative mannosyl-3-phosphoglycerate phosphatase, domain 2"/>
    <property type="match status" value="1"/>
</dbReference>
<dbReference type="NCBIfam" id="TIGR01486">
    <property type="entry name" value="HAD-SF-IIB-MPGP"/>
    <property type="match status" value="1"/>
</dbReference>
<dbReference type="Proteomes" id="UP000032749">
    <property type="component" value="Chromosome"/>
</dbReference>
<dbReference type="Pfam" id="PF08282">
    <property type="entry name" value="Hydrolase_3"/>
    <property type="match status" value="2"/>
</dbReference>
<name>R4YV01_OLEAN</name>
<dbReference type="PATRIC" id="fig|698738.3.peg.3287"/>
<dbReference type="GO" id="GO:0005829">
    <property type="term" value="C:cytosol"/>
    <property type="evidence" value="ECO:0007669"/>
    <property type="project" value="TreeGrafter"/>
</dbReference>